<evidence type="ECO:0000313" key="2">
    <source>
        <dbReference type="EMBL" id="SEG65942.1"/>
    </source>
</evidence>
<accession>A0A1H6BZ51</accession>
<dbReference type="Proteomes" id="UP000236728">
    <property type="component" value="Unassembled WGS sequence"/>
</dbReference>
<dbReference type="AlphaFoldDB" id="A0A1H6BZ51"/>
<organism evidence="2 3">
    <name type="scientific">Bryocella elongata</name>
    <dbReference type="NCBI Taxonomy" id="863522"/>
    <lineage>
        <taxon>Bacteria</taxon>
        <taxon>Pseudomonadati</taxon>
        <taxon>Acidobacteriota</taxon>
        <taxon>Terriglobia</taxon>
        <taxon>Terriglobales</taxon>
        <taxon>Acidobacteriaceae</taxon>
        <taxon>Bryocella</taxon>
    </lineage>
</organism>
<dbReference type="EMBL" id="FNVA01000008">
    <property type="protein sequence ID" value="SEG65942.1"/>
    <property type="molecule type" value="Genomic_DNA"/>
</dbReference>
<protein>
    <submittedName>
        <fullName evidence="2">Uncharacterized protein</fullName>
    </submittedName>
</protein>
<gene>
    <name evidence="2" type="ORF">SAMN05421819_4083</name>
</gene>
<evidence type="ECO:0000313" key="3">
    <source>
        <dbReference type="Proteomes" id="UP000236728"/>
    </source>
</evidence>
<name>A0A1H6BZ51_9BACT</name>
<feature type="chain" id="PRO_5009294249" evidence="1">
    <location>
        <begin position="23"/>
        <end position="147"/>
    </location>
</feature>
<dbReference type="OrthoDB" id="5525900at2"/>
<reference evidence="2 3" key="1">
    <citation type="submission" date="2016-10" db="EMBL/GenBank/DDBJ databases">
        <authorList>
            <person name="de Groot N.N."/>
        </authorList>
    </citation>
    <scope>NUCLEOTIDE SEQUENCE [LARGE SCALE GENOMIC DNA]</scope>
    <source>
        <strain evidence="2 3">DSM 22489</strain>
    </source>
</reference>
<dbReference type="RefSeq" id="WP_160115262.1">
    <property type="nucleotide sequence ID" value="NZ_FNVA01000008.1"/>
</dbReference>
<proteinExistence type="predicted"/>
<keyword evidence="3" id="KW-1185">Reference proteome</keyword>
<feature type="signal peptide" evidence="1">
    <location>
        <begin position="1"/>
        <end position="22"/>
    </location>
</feature>
<evidence type="ECO:0000256" key="1">
    <source>
        <dbReference type="SAM" id="SignalP"/>
    </source>
</evidence>
<sequence length="147" mass="15564">MSRKHLRTAAIALCLATPGLLASGLLSGCRSGCVSRESSEYPSPDGKIKAVLYEKECGDPSAATTTIALLQPGAVFSPDKIEESEIVYAADSNHGDAGTDAKGMLKMTVKWSDAEHLVVVTAPSARNFVLKMQHGPTQISYTLPLMN</sequence>
<dbReference type="PROSITE" id="PS51257">
    <property type="entry name" value="PROKAR_LIPOPROTEIN"/>
    <property type="match status" value="1"/>
</dbReference>
<keyword evidence="1" id="KW-0732">Signal</keyword>